<feature type="domain" description="PiggyBac transposable element-derived protein" evidence="2">
    <location>
        <begin position="63"/>
        <end position="151"/>
    </location>
</feature>
<name>A0A1A9UGH5_GLOAU</name>
<protein>
    <submittedName>
        <fullName evidence="3">DDE_Tnp_1_7 domain-containing protein</fullName>
    </submittedName>
</protein>
<reference evidence="3" key="1">
    <citation type="submission" date="2020-05" db="UniProtKB">
        <authorList>
            <consortium name="EnsemblMetazoa"/>
        </authorList>
    </citation>
    <scope>IDENTIFICATION</scope>
    <source>
        <strain evidence="3">TTRI</strain>
    </source>
</reference>
<dbReference type="InterPro" id="IPR029526">
    <property type="entry name" value="PGBD"/>
</dbReference>
<keyword evidence="4" id="KW-1185">Reference proteome</keyword>
<dbReference type="PANTHER" id="PTHR46599:SF6">
    <property type="entry name" value="DUAL SPECIFICITY PHOSPHATASE 26"/>
    <property type="match status" value="1"/>
</dbReference>
<evidence type="ECO:0000313" key="3">
    <source>
        <dbReference type="EnsemblMetazoa" id="GAUT004060-PA"/>
    </source>
</evidence>
<feature type="compositionally biased region" description="Basic and acidic residues" evidence="1">
    <location>
        <begin position="34"/>
        <end position="43"/>
    </location>
</feature>
<accession>A0A1A9UGH5</accession>
<dbReference type="Proteomes" id="UP000078200">
    <property type="component" value="Unassembled WGS sequence"/>
</dbReference>
<dbReference type="PANTHER" id="PTHR46599">
    <property type="entry name" value="PIGGYBAC TRANSPOSABLE ELEMENT-DERIVED PROTEIN 4"/>
    <property type="match status" value="1"/>
</dbReference>
<evidence type="ECO:0000313" key="4">
    <source>
        <dbReference type="Proteomes" id="UP000078200"/>
    </source>
</evidence>
<dbReference type="VEuPathDB" id="VectorBase:GAUT004060"/>
<feature type="compositionally biased region" description="Polar residues" evidence="1">
    <location>
        <begin position="44"/>
        <end position="54"/>
    </location>
</feature>
<dbReference type="STRING" id="7395.A0A1A9UGH5"/>
<evidence type="ECO:0000256" key="1">
    <source>
        <dbReference type="SAM" id="MobiDB-lite"/>
    </source>
</evidence>
<dbReference type="Pfam" id="PF13843">
    <property type="entry name" value="DDE_Tnp_1_7"/>
    <property type="match status" value="1"/>
</dbReference>
<evidence type="ECO:0000259" key="2">
    <source>
        <dbReference type="Pfam" id="PF13843"/>
    </source>
</evidence>
<dbReference type="AlphaFoldDB" id="A0A1A9UGH5"/>
<feature type="region of interest" description="Disordered" evidence="1">
    <location>
        <begin position="19"/>
        <end position="54"/>
    </location>
</feature>
<dbReference type="EnsemblMetazoa" id="GAUT004060-RA">
    <property type="protein sequence ID" value="GAUT004060-PA"/>
    <property type="gene ID" value="GAUT004060"/>
</dbReference>
<organism evidence="3 4">
    <name type="scientific">Glossina austeni</name>
    <name type="common">Savannah tsetse fly</name>
    <dbReference type="NCBI Taxonomy" id="7395"/>
    <lineage>
        <taxon>Eukaryota</taxon>
        <taxon>Metazoa</taxon>
        <taxon>Ecdysozoa</taxon>
        <taxon>Arthropoda</taxon>
        <taxon>Hexapoda</taxon>
        <taxon>Insecta</taxon>
        <taxon>Pterygota</taxon>
        <taxon>Neoptera</taxon>
        <taxon>Endopterygota</taxon>
        <taxon>Diptera</taxon>
        <taxon>Brachycera</taxon>
        <taxon>Muscomorpha</taxon>
        <taxon>Hippoboscoidea</taxon>
        <taxon>Glossinidae</taxon>
        <taxon>Glossina</taxon>
    </lineage>
</organism>
<proteinExistence type="predicted"/>
<sequence>MEISSKKIPLESTEGFINSKFTPASKNPRLQKHHNTETHDECLKSQQRSVSTKSTEPTMFYGMIYSDFAKIMRFIGFDNKNQRSKRLRNDKFALICEVWYKLIESSQNCYKPGACLAIDDQLFPTKARCRFTQYMPNKPDNFRVKFWLASDLNPIKKY</sequence>